<dbReference type="AlphaFoldDB" id="A0AA41FK14"/>
<evidence type="ECO:0000259" key="1">
    <source>
        <dbReference type="Pfam" id="PF12773"/>
    </source>
</evidence>
<accession>A0AA41FK14</accession>
<proteinExistence type="predicted"/>
<feature type="non-terminal residue" evidence="2">
    <location>
        <position position="60"/>
    </location>
</feature>
<sequence length="60" mass="6600">METGKYMLIKCPKCNELTPASRFCKNCGALDERIYAELEAEHCPHCGKKVAKGNFCGTCG</sequence>
<protein>
    <recommendedName>
        <fullName evidence="1">DZANK-type domain-containing protein</fullName>
    </recommendedName>
</protein>
<comment type="caution">
    <text evidence="2">The sequence shown here is derived from an EMBL/GenBank/DDBJ whole genome shotgun (WGS) entry which is preliminary data.</text>
</comment>
<feature type="domain" description="DZANK-type" evidence="1">
    <location>
        <begin position="11"/>
        <end position="60"/>
    </location>
</feature>
<dbReference type="Proteomes" id="UP000708338">
    <property type="component" value="Unassembled WGS sequence"/>
</dbReference>
<dbReference type="InterPro" id="IPR025874">
    <property type="entry name" value="DZR"/>
</dbReference>
<evidence type="ECO:0000313" key="3">
    <source>
        <dbReference type="Proteomes" id="UP000708338"/>
    </source>
</evidence>
<dbReference type="RefSeq" id="WP_215630412.1">
    <property type="nucleotide sequence ID" value="NZ_WQPS01000116.1"/>
</dbReference>
<dbReference type="EMBL" id="WQPS01000116">
    <property type="protein sequence ID" value="MBT9812977.1"/>
    <property type="molecule type" value="Genomic_DNA"/>
</dbReference>
<reference evidence="2" key="1">
    <citation type="journal article" date="2021" name="Gut Microbes">
        <title>A synthetic consortium of 100 gut commensals modulates the composition and function in a colon model of the microbiome of elderly subjects.</title>
        <authorList>
            <person name="Perez M."/>
            <person name="Ntemiri A."/>
            <person name="Tan H."/>
            <person name="Harris H.M.B."/>
            <person name="Roager H.M."/>
            <person name="Ribiere C."/>
            <person name="O'Toole P.W."/>
        </authorList>
    </citation>
    <scope>NUCLEOTIDE SEQUENCE</scope>
    <source>
        <strain evidence="2">MCC335</strain>
    </source>
</reference>
<name>A0AA41FK14_9FIRM</name>
<evidence type="ECO:0000313" key="2">
    <source>
        <dbReference type="EMBL" id="MBT9812977.1"/>
    </source>
</evidence>
<organism evidence="2 3">
    <name type="scientific">Enterocloster citroniae</name>
    <dbReference type="NCBI Taxonomy" id="358743"/>
    <lineage>
        <taxon>Bacteria</taxon>
        <taxon>Bacillati</taxon>
        <taxon>Bacillota</taxon>
        <taxon>Clostridia</taxon>
        <taxon>Lachnospirales</taxon>
        <taxon>Lachnospiraceae</taxon>
        <taxon>Enterocloster</taxon>
    </lineage>
</organism>
<dbReference type="Pfam" id="PF12773">
    <property type="entry name" value="DZR"/>
    <property type="match status" value="1"/>
</dbReference>
<gene>
    <name evidence="2" type="ORF">GPL26_25720</name>
</gene>